<dbReference type="RefSeq" id="WP_184047491.1">
    <property type="nucleotide sequence ID" value="NZ_JACIGK010000031.1"/>
</dbReference>
<evidence type="ECO:0000256" key="1">
    <source>
        <dbReference type="ARBA" id="ARBA00022801"/>
    </source>
</evidence>
<comment type="caution">
    <text evidence="3">The sequence shown here is derived from an EMBL/GenBank/DDBJ whole genome shotgun (WGS) entry which is preliminary data.</text>
</comment>
<dbReference type="GO" id="GO:0016020">
    <property type="term" value="C:membrane"/>
    <property type="evidence" value="ECO:0007669"/>
    <property type="project" value="TreeGrafter"/>
</dbReference>
<gene>
    <name evidence="3" type="ORF">GGD89_003333</name>
</gene>
<dbReference type="EMBL" id="JACIGK010000031">
    <property type="protein sequence ID" value="MBB4267686.1"/>
    <property type="molecule type" value="Genomic_DNA"/>
</dbReference>
<evidence type="ECO:0000313" key="4">
    <source>
        <dbReference type="Proteomes" id="UP000554286"/>
    </source>
</evidence>
<dbReference type="Proteomes" id="UP000554286">
    <property type="component" value="Unassembled WGS sequence"/>
</dbReference>
<feature type="domain" description="AB hydrolase-1" evidence="2">
    <location>
        <begin position="25"/>
        <end position="258"/>
    </location>
</feature>
<keyword evidence="4" id="KW-1185">Reference proteome</keyword>
<dbReference type="PRINTS" id="PR00412">
    <property type="entry name" value="EPOXHYDRLASE"/>
</dbReference>
<dbReference type="PANTHER" id="PTHR43798">
    <property type="entry name" value="MONOACYLGLYCEROL LIPASE"/>
    <property type="match status" value="1"/>
</dbReference>
<sequence length="288" mass="31246">MLPMTETFVHKGQAVAWGCMGDGDPLVLVHGFPWSAQAWRRVAPALATRHTVYWFDMIGCGRSDKHDGQDVSPAVQSTLLTALLRHWGLEHPHVVGHDFGGLAALRGYVMDGARYGRLTLMDAVAVLPSGSPFFAHVRHHEAAFAGLPPYAHEALFRAYIGQAAARPLSDEAVAIYGQPWRGTLGQAAFYRQIAQASERAIAEAQLRYGPLGCPVDLLWGEDDTFIPVAQGDHLADMLGVDRPARVPGAGHMILEDAPEAVVAALLECSGVGLSRQGFPWDRFYDSTD</sequence>
<name>A0A7W6RFL5_9PROT</name>
<accession>A0A7W6RFL5</accession>
<dbReference type="PANTHER" id="PTHR43798:SF31">
    <property type="entry name" value="AB HYDROLASE SUPERFAMILY PROTEIN YCLE"/>
    <property type="match status" value="1"/>
</dbReference>
<evidence type="ECO:0000313" key="3">
    <source>
        <dbReference type="EMBL" id="MBB4267686.1"/>
    </source>
</evidence>
<dbReference type="AlphaFoldDB" id="A0A7W6RFL5"/>
<dbReference type="SUPFAM" id="SSF53474">
    <property type="entry name" value="alpha/beta-Hydrolases"/>
    <property type="match status" value="1"/>
</dbReference>
<dbReference type="Pfam" id="PF00561">
    <property type="entry name" value="Abhydrolase_1"/>
    <property type="match status" value="1"/>
</dbReference>
<dbReference type="Gene3D" id="3.40.50.1820">
    <property type="entry name" value="alpha/beta hydrolase"/>
    <property type="match status" value="1"/>
</dbReference>
<proteinExistence type="predicted"/>
<dbReference type="GO" id="GO:0016787">
    <property type="term" value="F:hydrolase activity"/>
    <property type="evidence" value="ECO:0007669"/>
    <property type="project" value="UniProtKB-KW"/>
</dbReference>
<dbReference type="InterPro" id="IPR000073">
    <property type="entry name" value="AB_hydrolase_1"/>
</dbReference>
<dbReference type="InterPro" id="IPR050266">
    <property type="entry name" value="AB_hydrolase_sf"/>
</dbReference>
<dbReference type="PRINTS" id="PR00111">
    <property type="entry name" value="ABHYDROLASE"/>
</dbReference>
<keyword evidence="1" id="KW-0378">Hydrolase</keyword>
<protein>
    <submittedName>
        <fullName evidence="3">Pimeloyl-ACP methyl ester carboxylesterase</fullName>
    </submittedName>
</protein>
<reference evidence="3 4" key="1">
    <citation type="submission" date="2020-08" db="EMBL/GenBank/DDBJ databases">
        <title>Genome sequencing of Purple Non-Sulfur Bacteria from various extreme environments.</title>
        <authorList>
            <person name="Mayer M."/>
        </authorList>
    </citation>
    <scope>NUCLEOTIDE SEQUENCE [LARGE SCALE GENOMIC DNA]</scope>
    <source>
        <strain evidence="3 4">JA131</strain>
    </source>
</reference>
<dbReference type="InterPro" id="IPR000639">
    <property type="entry name" value="Epox_hydrolase-like"/>
</dbReference>
<organism evidence="3 4">
    <name type="scientific">Roseospira visakhapatnamensis</name>
    <dbReference type="NCBI Taxonomy" id="390880"/>
    <lineage>
        <taxon>Bacteria</taxon>
        <taxon>Pseudomonadati</taxon>
        <taxon>Pseudomonadota</taxon>
        <taxon>Alphaproteobacteria</taxon>
        <taxon>Rhodospirillales</taxon>
        <taxon>Rhodospirillaceae</taxon>
        <taxon>Roseospira</taxon>
    </lineage>
</organism>
<dbReference type="InterPro" id="IPR029058">
    <property type="entry name" value="AB_hydrolase_fold"/>
</dbReference>
<evidence type="ECO:0000259" key="2">
    <source>
        <dbReference type="Pfam" id="PF00561"/>
    </source>
</evidence>